<dbReference type="EMBL" id="BARS01027792">
    <property type="protein sequence ID" value="GAG01167.1"/>
    <property type="molecule type" value="Genomic_DNA"/>
</dbReference>
<dbReference type="AlphaFoldDB" id="X0UPG6"/>
<sequence length="141" mass="15981">AEEAKKKAEEEKAKAEGELEEKKTKETKTEVNTIADKLVGDKILAPADRDLFVERAMEDKAETKTYKIGDKEISPVDSLVKLMESHKLALKTEEDLEIGDIKGKDTENVHLRDKALKYAKEHKVTFREALIEVSPESKKEE</sequence>
<feature type="region of interest" description="Disordered" evidence="1">
    <location>
        <begin position="1"/>
        <end position="29"/>
    </location>
</feature>
<comment type="caution">
    <text evidence="2">The sequence shown here is derived from an EMBL/GenBank/DDBJ whole genome shotgun (WGS) entry which is preliminary data.</text>
</comment>
<name>X0UPG6_9ZZZZ</name>
<reference evidence="2" key="1">
    <citation type="journal article" date="2014" name="Front. Microbiol.">
        <title>High frequency of phylogenetically diverse reductive dehalogenase-homologous genes in deep subseafloor sedimentary metagenomes.</title>
        <authorList>
            <person name="Kawai M."/>
            <person name="Futagami T."/>
            <person name="Toyoda A."/>
            <person name="Takaki Y."/>
            <person name="Nishi S."/>
            <person name="Hori S."/>
            <person name="Arai W."/>
            <person name="Tsubouchi T."/>
            <person name="Morono Y."/>
            <person name="Uchiyama I."/>
            <person name="Ito T."/>
            <person name="Fujiyama A."/>
            <person name="Inagaki F."/>
            <person name="Takami H."/>
        </authorList>
    </citation>
    <scope>NUCLEOTIDE SEQUENCE</scope>
    <source>
        <strain evidence="2">Expedition CK06-06</strain>
    </source>
</reference>
<evidence type="ECO:0000313" key="2">
    <source>
        <dbReference type="EMBL" id="GAG01167.1"/>
    </source>
</evidence>
<gene>
    <name evidence="2" type="ORF">S01H1_43623</name>
</gene>
<feature type="non-terminal residue" evidence="2">
    <location>
        <position position="1"/>
    </location>
</feature>
<evidence type="ECO:0000256" key="1">
    <source>
        <dbReference type="SAM" id="MobiDB-lite"/>
    </source>
</evidence>
<proteinExistence type="predicted"/>
<protein>
    <submittedName>
        <fullName evidence="2">Uncharacterized protein</fullName>
    </submittedName>
</protein>
<accession>X0UPG6</accession>
<organism evidence="2">
    <name type="scientific">marine sediment metagenome</name>
    <dbReference type="NCBI Taxonomy" id="412755"/>
    <lineage>
        <taxon>unclassified sequences</taxon>
        <taxon>metagenomes</taxon>
        <taxon>ecological metagenomes</taxon>
    </lineage>
</organism>